<feature type="compositionally biased region" description="Basic and acidic residues" evidence="1">
    <location>
        <begin position="1"/>
        <end position="19"/>
    </location>
</feature>
<dbReference type="Pfam" id="PF02037">
    <property type="entry name" value="SAP"/>
    <property type="match status" value="1"/>
</dbReference>
<comment type="caution">
    <text evidence="3">The sequence shown here is derived from an EMBL/GenBank/DDBJ whole genome shotgun (WGS) entry which is preliminary data.</text>
</comment>
<dbReference type="Proteomes" id="UP000789595">
    <property type="component" value="Unassembled WGS sequence"/>
</dbReference>
<protein>
    <recommendedName>
        <fullName evidence="2">SAP domain-containing protein</fullName>
    </recommendedName>
</protein>
<feature type="region of interest" description="Disordered" evidence="1">
    <location>
        <begin position="1"/>
        <end position="57"/>
    </location>
</feature>
<evidence type="ECO:0000256" key="1">
    <source>
        <dbReference type="SAM" id="MobiDB-lite"/>
    </source>
</evidence>
<organism evidence="3 4">
    <name type="scientific">Pelagomonas calceolata</name>
    <dbReference type="NCBI Taxonomy" id="35677"/>
    <lineage>
        <taxon>Eukaryota</taxon>
        <taxon>Sar</taxon>
        <taxon>Stramenopiles</taxon>
        <taxon>Ochrophyta</taxon>
        <taxon>Pelagophyceae</taxon>
        <taxon>Pelagomonadales</taxon>
        <taxon>Pelagomonadaceae</taxon>
        <taxon>Pelagomonas</taxon>
    </lineage>
</organism>
<dbReference type="InterPro" id="IPR036361">
    <property type="entry name" value="SAP_dom_sf"/>
</dbReference>
<dbReference type="SUPFAM" id="SSF68906">
    <property type="entry name" value="SAP domain"/>
    <property type="match status" value="1"/>
</dbReference>
<gene>
    <name evidence="3" type="ORF">PECAL_1P06780</name>
</gene>
<evidence type="ECO:0000313" key="3">
    <source>
        <dbReference type="EMBL" id="CAH0364322.1"/>
    </source>
</evidence>
<dbReference type="Gene3D" id="1.10.720.30">
    <property type="entry name" value="SAP domain"/>
    <property type="match status" value="1"/>
</dbReference>
<dbReference type="SMART" id="SM00513">
    <property type="entry name" value="SAP"/>
    <property type="match status" value="1"/>
</dbReference>
<dbReference type="AlphaFoldDB" id="A0A8J2SEV2"/>
<dbReference type="InterPro" id="IPR003034">
    <property type="entry name" value="SAP_dom"/>
</dbReference>
<evidence type="ECO:0000313" key="4">
    <source>
        <dbReference type="Proteomes" id="UP000789595"/>
    </source>
</evidence>
<proteinExistence type="predicted"/>
<dbReference type="EMBL" id="CAKKNE010000001">
    <property type="protein sequence ID" value="CAH0364322.1"/>
    <property type="molecule type" value="Genomic_DNA"/>
</dbReference>
<feature type="domain" description="SAP" evidence="2">
    <location>
        <begin position="60"/>
        <end position="94"/>
    </location>
</feature>
<reference evidence="3" key="1">
    <citation type="submission" date="2021-11" db="EMBL/GenBank/DDBJ databases">
        <authorList>
            <consortium name="Genoscope - CEA"/>
            <person name="William W."/>
        </authorList>
    </citation>
    <scope>NUCLEOTIDE SEQUENCE</scope>
</reference>
<feature type="compositionally biased region" description="Low complexity" evidence="1">
    <location>
        <begin position="35"/>
        <end position="53"/>
    </location>
</feature>
<dbReference type="PROSITE" id="PS50800">
    <property type="entry name" value="SAP"/>
    <property type="match status" value="1"/>
</dbReference>
<name>A0A8J2SEV2_9STRA</name>
<keyword evidence="4" id="KW-1185">Reference proteome</keyword>
<accession>A0A8J2SEV2</accession>
<evidence type="ECO:0000259" key="2">
    <source>
        <dbReference type="PROSITE" id="PS50800"/>
    </source>
</evidence>
<sequence length="96" mass="10000">MWKGLDEAAQKTWNDKACQDEADSAPPPAKSQKGAADASPSPTAAPEASPATPKWSQAEVNAMTVPRLKAALTELGCETSGLKAVLKARLVEKLGL</sequence>